<protein>
    <submittedName>
        <fullName evidence="1">Uncharacterized protein</fullName>
    </submittedName>
</protein>
<proteinExistence type="predicted"/>
<dbReference type="EMBL" id="CAJNIZ010043560">
    <property type="protein sequence ID" value="CAE7663004.1"/>
    <property type="molecule type" value="Genomic_DNA"/>
</dbReference>
<comment type="caution">
    <text evidence="1">The sequence shown here is derived from an EMBL/GenBank/DDBJ whole genome shotgun (WGS) entry which is preliminary data.</text>
</comment>
<name>A0A812WCJ2_SYMPI</name>
<evidence type="ECO:0000313" key="1">
    <source>
        <dbReference type="EMBL" id="CAE7663004.1"/>
    </source>
</evidence>
<organism evidence="1 2">
    <name type="scientific">Symbiodinium pilosum</name>
    <name type="common">Dinoflagellate</name>
    <dbReference type="NCBI Taxonomy" id="2952"/>
    <lineage>
        <taxon>Eukaryota</taxon>
        <taxon>Sar</taxon>
        <taxon>Alveolata</taxon>
        <taxon>Dinophyceae</taxon>
        <taxon>Suessiales</taxon>
        <taxon>Symbiodiniaceae</taxon>
        <taxon>Symbiodinium</taxon>
    </lineage>
</organism>
<dbReference type="OrthoDB" id="414103at2759"/>
<accession>A0A812WCJ2</accession>
<dbReference type="Proteomes" id="UP000649617">
    <property type="component" value="Unassembled WGS sequence"/>
</dbReference>
<keyword evidence="2" id="KW-1185">Reference proteome</keyword>
<sequence length="174" mass="19672">MAWNLVDSSPDSEACLVWCAEHCQKLEQDELRAQMQNLAEMFGLNFLCFKKCTGFQSWLQGRTGSVLLVAEWREAKPIMEALDRMTEQPDLRLSEQSMRRAYTWSKKQLKADIMLSSGLRIRDVEQLLANYLKTAPAAPITASPISPVAAPLCASSSWPTKSMLTSQPFRWLSL</sequence>
<evidence type="ECO:0000313" key="2">
    <source>
        <dbReference type="Proteomes" id="UP000649617"/>
    </source>
</evidence>
<dbReference type="AlphaFoldDB" id="A0A812WCJ2"/>
<reference evidence="1" key="1">
    <citation type="submission" date="2021-02" db="EMBL/GenBank/DDBJ databases">
        <authorList>
            <person name="Dougan E. K."/>
            <person name="Rhodes N."/>
            <person name="Thang M."/>
            <person name="Chan C."/>
        </authorList>
    </citation>
    <scope>NUCLEOTIDE SEQUENCE</scope>
</reference>
<gene>
    <name evidence="1" type="ORF">SPIL2461_LOCUS18058</name>
</gene>